<evidence type="ECO:0000313" key="1">
    <source>
        <dbReference type="EMBL" id="KAJ2770798.1"/>
    </source>
</evidence>
<name>A0ACC1K0A9_9FUNG</name>
<reference evidence="1" key="1">
    <citation type="submission" date="2022-07" db="EMBL/GenBank/DDBJ databases">
        <title>Phylogenomic reconstructions and comparative analyses of Kickxellomycotina fungi.</title>
        <authorList>
            <person name="Reynolds N.K."/>
            <person name="Stajich J.E."/>
            <person name="Barry K."/>
            <person name="Grigoriev I.V."/>
            <person name="Crous P."/>
            <person name="Smith M.E."/>
        </authorList>
    </citation>
    <scope>NUCLEOTIDE SEQUENCE</scope>
    <source>
        <strain evidence="1">CBS 109366</strain>
    </source>
</reference>
<feature type="non-terminal residue" evidence="1">
    <location>
        <position position="1"/>
    </location>
</feature>
<dbReference type="EMBL" id="JANBUJ010000658">
    <property type="protein sequence ID" value="KAJ2770798.1"/>
    <property type="molecule type" value="Genomic_DNA"/>
</dbReference>
<protein>
    <submittedName>
        <fullName evidence="1">Uncharacterized protein</fullName>
    </submittedName>
</protein>
<dbReference type="Proteomes" id="UP001140234">
    <property type="component" value="Unassembled WGS sequence"/>
</dbReference>
<accession>A0ACC1K0A9</accession>
<sequence length="518" mass="51908">SAVLRALPGSHAIAGDGANAQTQLSRALTGTDAHGNNALADYLFKHQVMSLGGSQDDSEAVRQPLGHHHQHHQQSSAASSSSDISSMVAAVAAAATAASTPVAQARGAYGSSIQTAAAAAASAGDVGYTQGSSYARHPYSAAPATLLRAPEQSSYTLSGFSLSSHAPSATAALGPSLSDQSVAHLGTAAELAGGDSESGSAAVLGGGPGAVSSPDLTAYSLSAFSRPLGQPNDTAAVLLGGGGGSSSTHTPGLVGSLTGVSHMSSVVSPPPQQPQLSGHYYQQQPQPQQPQRGYSDYSSYYRSPSTTLGMGTANAAGASPLNDSGLGGIGTGTASGGGVSQLSAAAAAAAAAAMGPAYYTPAAYQQYARTATVGGPASAGTAYSYYYSQPSARYLPYGAYPPVRHFVSPARPFKCETCEQSFSRNHDLKRHVKIHSGVKPHKCPKCGKSFGRSDALKRHSMVKRCRASAAGNAESSSSGSQGAESAASAGSQRHAMHGAAPASSSIVTSIFASRAKPL</sequence>
<comment type="caution">
    <text evidence="1">The sequence shown here is derived from an EMBL/GenBank/DDBJ whole genome shotgun (WGS) entry which is preliminary data.</text>
</comment>
<organism evidence="1 2">
    <name type="scientific">Coemansia nantahalensis</name>
    <dbReference type="NCBI Taxonomy" id="2789366"/>
    <lineage>
        <taxon>Eukaryota</taxon>
        <taxon>Fungi</taxon>
        <taxon>Fungi incertae sedis</taxon>
        <taxon>Zoopagomycota</taxon>
        <taxon>Kickxellomycotina</taxon>
        <taxon>Kickxellomycetes</taxon>
        <taxon>Kickxellales</taxon>
        <taxon>Kickxellaceae</taxon>
        <taxon>Coemansia</taxon>
    </lineage>
</organism>
<keyword evidence="2" id="KW-1185">Reference proteome</keyword>
<gene>
    <name evidence="1" type="ORF">IWQ57_002495</name>
</gene>
<evidence type="ECO:0000313" key="2">
    <source>
        <dbReference type="Proteomes" id="UP001140234"/>
    </source>
</evidence>
<proteinExistence type="predicted"/>